<sequence>MSDERKKFTLYLHPDKRSDQQALTVIESVPRSARGDLYRNVFIAGLALQQLDNRLPALLTTFLDGQMTADQLVGLIGSTTGWKPSQADIRAVIHEIGPALPSIPPIAVEEEHETQAIAAARVKLSGFL</sequence>
<keyword evidence="2" id="KW-1185">Reference proteome</keyword>
<dbReference type="RefSeq" id="WP_191931305.1">
    <property type="nucleotide sequence ID" value="NZ_JACYNM010000038.1"/>
</dbReference>
<name>A0ABR9A0J4_9GAMM</name>
<dbReference type="Pfam" id="PF10784">
    <property type="entry name" value="Plasmid_stab_B"/>
    <property type="match status" value="1"/>
</dbReference>
<proteinExistence type="predicted"/>
<comment type="caution">
    <text evidence="1">The sequence shown here is derived from an EMBL/GenBank/DDBJ whole genome shotgun (WGS) entry which is preliminary data.</text>
</comment>
<reference evidence="1 2" key="1">
    <citation type="journal article" date="2020" name="FEMS Microbiol. Ecol.">
        <title>Temporal dynamics of bacterial communities during seed development and maturation.</title>
        <authorList>
            <person name="Chesneau G."/>
            <person name="Torres-Cortes G."/>
            <person name="Briand M."/>
            <person name="Darrasse A."/>
            <person name="Preveaux A."/>
            <person name="Marais C."/>
            <person name="Jacques M.A."/>
            <person name="Shade A."/>
            <person name="Barret M."/>
        </authorList>
    </citation>
    <scope>NUCLEOTIDE SEQUENCE [LARGE SCALE GENOMIC DNA]</scope>
    <source>
        <strain evidence="1 2">CFBP13732</strain>
    </source>
</reference>
<organism evidence="1 2">
    <name type="scientific">Erwinia persicina</name>
    <dbReference type="NCBI Taxonomy" id="55211"/>
    <lineage>
        <taxon>Bacteria</taxon>
        <taxon>Pseudomonadati</taxon>
        <taxon>Pseudomonadota</taxon>
        <taxon>Gammaproteobacteria</taxon>
        <taxon>Enterobacterales</taxon>
        <taxon>Erwiniaceae</taxon>
        <taxon>Erwinia</taxon>
    </lineage>
</organism>
<evidence type="ECO:0000313" key="1">
    <source>
        <dbReference type="EMBL" id="MBD8109193.1"/>
    </source>
</evidence>
<evidence type="ECO:0000313" key="2">
    <source>
        <dbReference type="Proteomes" id="UP000661012"/>
    </source>
</evidence>
<dbReference type="InterPro" id="IPR038307">
    <property type="entry name" value="StbB_sf"/>
</dbReference>
<dbReference type="EMBL" id="JACYNN010000037">
    <property type="protein sequence ID" value="MBD8109193.1"/>
    <property type="molecule type" value="Genomic_DNA"/>
</dbReference>
<protein>
    <submittedName>
        <fullName evidence="1">Plasmid partitioning/stability family protein</fullName>
    </submittedName>
</protein>
<dbReference type="Proteomes" id="UP000661012">
    <property type="component" value="Unassembled WGS sequence"/>
</dbReference>
<gene>
    <name evidence="1" type="ORF">IFT93_22780</name>
</gene>
<dbReference type="InterPro" id="IPR019720">
    <property type="entry name" value="Plasmid_stability_protein_StbB"/>
</dbReference>
<dbReference type="Gene3D" id="6.10.290.20">
    <property type="match status" value="1"/>
</dbReference>
<accession>A0ABR9A0J4</accession>